<dbReference type="PANTHER" id="PTHR23427">
    <property type="entry name" value="SURFEIT LOCUS PROTEIN"/>
    <property type="match status" value="1"/>
</dbReference>
<evidence type="ECO:0000256" key="3">
    <source>
        <dbReference type="ARBA" id="ARBA00022692"/>
    </source>
</evidence>
<comment type="caution">
    <text evidence="7">The sequence shown here is derived from an EMBL/GenBank/DDBJ whole genome shotgun (WGS) entry which is preliminary data.</text>
</comment>
<keyword evidence="6" id="KW-1003">Cell membrane</keyword>
<evidence type="ECO:0000313" key="7">
    <source>
        <dbReference type="EMBL" id="KYO57409.1"/>
    </source>
</evidence>
<evidence type="ECO:0000313" key="8">
    <source>
        <dbReference type="Proteomes" id="UP000075787"/>
    </source>
</evidence>
<evidence type="ECO:0000256" key="4">
    <source>
        <dbReference type="ARBA" id="ARBA00022989"/>
    </source>
</evidence>
<comment type="similarity">
    <text evidence="2 6">Belongs to the SURF1 family.</text>
</comment>
<dbReference type="PANTHER" id="PTHR23427:SF2">
    <property type="entry name" value="SURFEIT LOCUS PROTEIN 1"/>
    <property type="match status" value="1"/>
</dbReference>
<dbReference type="GO" id="GO:0005886">
    <property type="term" value="C:plasma membrane"/>
    <property type="evidence" value="ECO:0007669"/>
    <property type="project" value="UniProtKB-SubCell"/>
</dbReference>
<accession>A0A161Q839</accession>
<dbReference type="CDD" id="cd06662">
    <property type="entry name" value="SURF1"/>
    <property type="match status" value="1"/>
</dbReference>
<dbReference type="Pfam" id="PF02104">
    <property type="entry name" value="SURF1"/>
    <property type="match status" value="1"/>
</dbReference>
<organism evidence="7 8">
    <name type="scientific">Tistrella mobilis</name>
    <dbReference type="NCBI Taxonomy" id="171437"/>
    <lineage>
        <taxon>Bacteria</taxon>
        <taxon>Pseudomonadati</taxon>
        <taxon>Pseudomonadota</taxon>
        <taxon>Alphaproteobacteria</taxon>
        <taxon>Geminicoccales</taxon>
        <taxon>Geminicoccaceae</taxon>
        <taxon>Tistrella</taxon>
    </lineage>
</organism>
<evidence type="ECO:0000256" key="2">
    <source>
        <dbReference type="ARBA" id="ARBA00007165"/>
    </source>
</evidence>
<dbReference type="InterPro" id="IPR002994">
    <property type="entry name" value="Surf1/Shy1"/>
</dbReference>
<evidence type="ECO:0000256" key="6">
    <source>
        <dbReference type="RuleBase" id="RU363076"/>
    </source>
</evidence>
<evidence type="ECO:0000256" key="1">
    <source>
        <dbReference type="ARBA" id="ARBA00004370"/>
    </source>
</evidence>
<feature type="transmembrane region" description="Helical" evidence="6">
    <location>
        <begin position="207"/>
        <end position="227"/>
    </location>
</feature>
<protein>
    <recommendedName>
        <fullName evidence="6">SURF1-like protein</fullName>
    </recommendedName>
</protein>
<keyword evidence="3 6" id="KW-0812">Transmembrane</keyword>
<name>A0A161Q839_9PROT</name>
<dbReference type="PROSITE" id="PS50895">
    <property type="entry name" value="SURF1"/>
    <property type="match status" value="1"/>
</dbReference>
<dbReference type="InterPro" id="IPR045214">
    <property type="entry name" value="Surf1/Surf4"/>
</dbReference>
<gene>
    <name evidence="7" type="ORF">AUP44_02355</name>
</gene>
<evidence type="ECO:0000256" key="5">
    <source>
        <dbReference type="ARBA" id="ARBA00023136"/>
    </source>
</evidence>
<keyword evidence="4 6" id="KW-1133">Transmembrane helix</keyword>
<keyword evidence="5 6" id="KW-0472">Membrane</keyword>
<dbReference type="Proteomes" id="UP000075787">
    <property type="component" value="Unassembled WGS sequence"/>
</dbReference>
<proteinExistence type="inferred from homology"/>
<reference evidence="7 8" key="1">
    <citation type="submission" date="2015-12" db="EMBL/GenBank/DDBJ databases">
        <title>Genome sequence of Tistrella mobilis MCCC 1A02139.</title>
        <authorList>
            <person name="Lu L."/>
            <person name="Lai Q."/>
            <person name="Shao Z."/>
            <person name="Qian P."/>
        </authorList>
    </citation>
    <scope>NUCLEOTIDE SEQUENCE [LARGE SCALE GENOMIC DNA]</scope>
    <source>
        <strain evidence="7 8">MCCC 1A02139</strain>
    </source>
</reference>
<dbReference type="AlphaFoldDB" id="A0A161Q839"/>
<comment type="caution">
    <text evidence="6">Lacks conserved residue(s) required for the propagation of feature annotation.</text>
</comment>
<comment type="subcellular location">
    <subcellularLocation>
        <location evidence="6">Cell membrane</location>
        <topology evidence="6">Multi-pass membrane protein</topology>
    </subcellularLocation>
    <subcellularLocation>
        <location evidence="1">Membrane</location>
    </subcellularLocation>
</comment>
<dbReference type="EMBL" id="LPZR01000024">
    <property type="protein sequence ID" value="KYO57409.1"/>
    <property type="molecule type" value="Genomic_DNA"/>
</dbReference>
<sequence length="231" mass="25494">MLVLVVLAVAAMLGLGTWQVQRLAWKTDLIAQRAASLAADPVALPVFGPAATPEELAEWSFRRVRMTGHFRHDKELYQAAKSLNGNSGYHILTPFERTDLPEGTAQTVLVSRGWVPLDHKDPATRAAGQIPGEVTVTGVARVPRTTAWVVPDNRPSENFWFTIDTKVMGDFVGETLAPVYVEADATPIPGDLPKGGQTRSELPNDHLQYAITWYALAISLIVIYVVYRRRH</sequence>